<dbReference type="Proteomes" id="UP000229641">
    <property type="component" value="Unassembled WGS sequence"/>
</dbReference>
<dbReference type="GO" id="GO:0004803">
    <property type="term" value="F:transposase activity"/>
    <property type="evidence" value="ECO:0007669"/>
    <property type="project" value="InterPro"/>
</dbReference>
<dbReference type="GO" id="GO:0003677">
    <property type="term" value="F:DNA binding"/>
    <property type="evidence" value="ECO:0007669"/>
    <property type="project" value="InterPro"/>
</dbReference>
<dbReference type="InterPro" id="IPR002525">
    <property type="entry name" value="Transp_IS110-like_N"/>
</dbReference>
<evidence type="ECO:0000313" key="3">
    <source>
        <dbReference type="EMBL" id="PIQ88774.1"/>
    </source>
</evidence>
<dbReference type="PANTHER" id="PTHR33055:SF13">
    <property type="entry name" value="TRANSPOSASE"/>
    <property type="match status" value="1"/>
</dbReference>
<feature type="domain" description="Transposase IS116/IS110/IS902 C-terminal" evidence="2">
    <location>
        <begin position="211"/>
        <end position="288"/>
    </location>
</feature>
<dbReference type="GO" id="GO:0006313">
    <property type="term" value="P:DNA transposition"/>
    <property type="evidence" value="ECO:0007669"/>
    <property type="project" value="InterPro"/>
</dbReference>
<name>A0A2H0LYM7_9BACT</name>
<proteinExistence type="predicted"/>
<feature type="domain" description="Transposase IS110-like N-terminal" evidence="1">
    <location>
        <begin position="4"/>
        <end position="149"/>
    </location>
</feature>
<dbReference type="Pfam" id="PF01548">
    <property type="entry name" value="DEDD_Tnp_IS110"/>
    <property type="match status" value="1"/>
</dbReference>
<evidence type="ECO:0000313" key="4">
    <source>
        <dbReference type="Proteomes" id="UP000229641"/>
    </source>
</evidence>
<evidence type="ECO:0000259" key="2">
    <source>
        <dbReference type="Pfam" id="PF02371"/>
    </source>
</evidence>
<gene>
    <name evidence="3" type="ORF">COV72_06575</name>
</gene>
<reference evidence="3 4" key="1">
    <citation type="submission" date="2017-09" db="EMBL/GenBank/DDBJ databases">
        <title>Depth-based differentiation of microbial function through sediment-hosted aquifers and enrichment of novel symbionts in the deep terrestrial subsurface.</title>
        <authorList>
            <person name="Probst A.J."/>
            <person name="Ladd B."/>
            <person name="Jarett J.K."/>
            <person name="Geller-Mcgrath D.E."/>
            <person name="Sieber C.M."/>
            <person name="Emerson J.B."/>
            <person name="Anantharaman K."/>
            <person name="Thomas B.C."/>
            <person name="Malmstrom R."/>
            <person name="Stieglmeier M."/>
            <person name="Klingl A."/>
            <person name="Woyke T."/>
            <person name="Ryan C.M."/>
            <person name="Banfield J.F."/>
        </authorList>
    </citation>
    <scope>NUCLEOTIDE SEQUENCE [LARGE SCALE GENOMIC DNA]</scope>
    <source>
        <strain evidence="3">CG11_big_fil_rev_8_21_14_0_20_42_13</strain>
    </source>
</reference>
<dbReference type="InterPro" id="IPR047650">
    <property type="entry name" value="Transpos_IS110"/>
</dbReference>
<evidence type="ECO:0000259" key="1">
    <source>
        <dbReference type="Pfam" id="PF01548"/>
    </source>
</evidence>
<dbReference type="PANTHER" id="PTHR33055">
    <property type="entry name" value="TRANSPOSASE FOR INSERTION SEQUENCE ELEMENT IS1111A"/>
    <property type="match status" value="1"/>
</dbReference>
<dbReference type="AlphaFoldDB" id="A0A2H0LYM7"/>
<organism evidence="3 4">
    <name type="scientific">Candidatus Ghiorseimicrobium undicola</name>
    <dbReference type="NCBI Taxonomy" id="1974746"/>
    <lineage>
        <taxon>Bacteria</taxon>
        <taxon>Pseudomonadati</taxon>
        <taxon>Candidatus Omnitrophota</taxon>
        <taxon>Candidatus Ghiorseimicrobium</taxon>
    </lineage>
</organism>
<accession>A0A2H0LYM7</accession>
<comment type="caution">
    <text evidence="3">The sequence shown here is derived from an EMBL/GenBank/DDBJ whole genome shotgun (WGS) entry which is preliminary data.</text>
</comment>
<dbReference type="EMBL" id="PCWA01000087">
    <property type="protein sequence ID" value="PIQ88774.1"/>
    <property type="molecule type" value="Genomic_DNA"/>
</dbReference>
<dbReference type="Pfam" id="PF02371">
    <property type="entry name" value="Transposase_20"/>
    <property type="match status" value="1"/>
</dbReference>
<protein>
    <submittedName>
        <fullName evidence="3">Uncharacterized protein</fullName>
    </submittedName>
</protein>
<sequence>MYYAGLDVASKESFLYVQDRRGRKIESRPLLTTKLVIEEAFKRYDSRQAEVAIEAGGSTRWIYDTLKGIGVRAYVVNPNKVKAIAESKRKTDKIDAKLLSDLLRLGALPQEVIMAEGETRQLRDLIQARQKVIDGYTNLMNYLRGLLRQEGVNLPARAFCDGETFLKLLKSSLPEHVRQIIARYHELIDKMVVEKKTLELKILHYNNEDIEIMKTFPGVGEISSRTIGAAVGCIKRFKKAKQLIGYAGLAPSVYSSGERTEYGHITREGRSEMRRVAVQCAHALLRSKSVESLPLRKWYERIAERRGARTAVVALARKMLTIMFYMLRDKKPYDYKLLTVS</sequence>
<dbReference type="NCBIfam" id="NF033542">
    <property type="entry name" value="transpos_IS110"/>
    <property type="match status" value="1"/>
</dbReference>
<dbReference type="InterPro" id="IPR003346">
    <property type="entry name" value="Transposase_20"/>
</dbReference>